<dbReference type="OrthoDB" id="9796962at2"/>
<dbReference type="EMBL" id="JAME01000019">
    <property type="protein sequence ID" value="ETX28460.1"/>
    <property type="molecule type" value="Genomic_DNA"/>
</dbReference>
<dbReference type="InterPro" id="IPR036182">
    <property type="entry name" value="PCuAC_sf"/>
</dbReference>
<keyword evidence="3" id="KW-1185">Reference proteome</keyword>
<name>X7F6N5_9RHOB</name>
<dbReference type="PANTHER" id="PTHR36302">
    <property type="entry name" value="BLR7088 PROTEIN"/>
    <property type="match status" value="1"/>
</dbReference>
<evidence type="ECO:0008006" key="4">
    <source>
        <dbReference type="Google" id="ProtNLM"/>
    </source>
</evidence>
<dbReference type="InterPro" id="IPR007410">
    <property type="entry name" value="LpqE-like"/>
</dbReference>
<proteinExistence type="predicted"/>
<sequence>MFRRTFLAAALAAGTVMPVSAHHDGDTFANAGITVSHAYTVAGSATAHAIEVFVTIENASDTAVTLTAAEIDFAAPGVFQAPTVDDQGVLAVRDIAAVEIAAGQTLTMQPGGIHIVFNDVQQPLAPGDHFHAHLDFADLGEIEIEVEVERADEQEHQHDDLG</sequence>
<keyword evidence="1" id="KW-0732">Signal</keyword>
<dbReference type="RefSeq" id="WP_051492026.1">
    <property type="nucleotide sequence ID" value="NZ_JAME01000019.1"/>
</dbReference>
<dbReference type="AlphaFoldDB" id="X7F6N5"/>
<dbReference type="STRING" id="1449351.RISW2_07060"/>
<dbReference type="InterPro" id="IPR058248">
    <property type="entry name" value="Lxx211020-like"/>
</dbReference>
<evidence type="ECO:0000256" key="1">
    <source>
        <dbReference type="SAM" id="SignalP"/>
    </source>
</evidence>
<protein>
    <recommendedName>
        <fullName evidence="4">Copper chaperone PCu(A)C</fullName>
    </recommendedName>
</protein>
<reference evidence="2 3" key="1">
    <citation type="submission" date="2014-01" db="EMBL/GenBank/DDBJ databases">
        <title>Roseivivax isoporae LMG 25204 Genome Sequencing.</title>
        <authorList>
            <person name="Lai Q."/>
            <person name="Li G."/>
            <person name="Shao Z."/>
        </authorList>
    </citation>
    <scope>NUCLEOTIDE SEQUENCE [LARGE SCALE GENOMIC DNA]</scope>
    <source>
        <strain evidence="2 3">LMG 25204</strain>
    </source>
</reference>
<dbReference type="PANTHER" id="PTHR36302:SF1">
    <property type="entry name" value="COPPER CHAPERONE PCU(A)C"/>
    <property type="match status" value="1"/>
</dbReference>
<dbReference type="Gene3D" id="2.60.40.1890">
    <property type="entry name" value="PCu(A)C copper chaperone"/>
    <property type="match status" value="1"/>
</dbReference>
<dbReference type="SUPFAM" id="SSF110087">
    <property type="entry name" value="DR1885-like metal-binding protein"/>
    <property type="match status" value="1"/>
</dbReference>
<organism evidence="2 3">
    <name type="scientific">Roseivivax isoporae LMG 25204</name>
    <dbReference type="NCBI Taxonomy" id="1449351"/>
    <lineage>
        <taxon>Bacteria</taxon>
        <taxon>Pseudomonadati</taxon>
        <taxon>Pseudomonadota</taxon>
        <taxon>Alphaproteobacteria</taxon>
        <taxon>Rhodobacterales</taxon>
        <taxon>Roseobacteraceae</taxon>
        <taxon>Roseivivax</taxon>
    </lineage>
</organism>
<feature type="signal peptide" evidence="1">
    <location>
        <begin position="1"/>
        <end position="21"/>
    </location>
</feature>
<comment type="caution">
    <text evidence="2">The sequence shown here is derived from an EMBL/GenBank/DDBJ whole genome shotgun (WGS) entry which is preliminary data.</text>
</comment>
<evidence type="ECO:0000313" key="3">
    <source>
        <dbReference type="Proteomes" id="UP000023430"/>
    </source>
</evidence>
<gene>
    <name evidence="2" type="ORF">RISW2_07060</name>
</gene>
<accession>X7F6N5</accession>
<dbReference type="eggNOG" id="COG2847">
    <property type="taxonomic scope" value="Bacteria"/>
</dbReference>
<evidence type="ECO:0000313" key="2">
    <source>
        <dbReference type="EMBL" id="ETX28460.1"/>
    </source>
</evidence>
<dbReference type="Pfam" id="PF04314">
    <property type="entry name" value="PCuAC"/>
    <property type="match status" value="1"/>
</dbReference>
<feature type="chain" id="PRO_5004980126" description="Copper chaperone PCu(A)C" evidence="1">
    <location>
        <begin position="22"/>
        <end position="162"/>
    </location>
</feature>
<dbReference type="Proteomes" id="UP000023430">
    <property type="component" value="Unassembled WGS sequence"/>
</dbReference>